<dbReference type="Pfam" id="PF02782">
    <property type="entry name" value="FGGY_C"/>
    <property type="match status" value="1"/>
</dbReference>
<evidence type="ECO:0000313" key="7">
    <source>
        <dbReference type="Proteomes" id="UP000806542"/>
    </source>
</evidence>
<evidence type="ECO:0000313" key="6">
    <source>
        <dbReference type="EMBL" id="MBE5039384.1"/>
    </source>
</evidence>
<evidence type="ECO:0000256" key="1">
    <source>
        <dbReference type="ARBA" id="ARBA00009156"/>
    </source>
</evidence>
<dbReference type="Proteomes" id="UP000806542">
    <property type="component" value="Unassembled WGS sequence"/>
</dbReference>
<comment type="caution">
    <text evidence="6">The sequence shown here is derived from an EMBL/GenBank/DDBJ whole genome shotgun (WGS) entry which is preliminary data.</text>
</comment>
<evidence type="ECO:0000256" key="2">
    <source>
        <dbReference type="ARBA" id="ARBA00022679"/>
    </source>
</evidence>
<dbReference type="InterPro" id="IPR007110">
    <property type="entry name" value="Ig-like_dom"/>
</dbReference>
<dbReference type="SUPFAM" id="SSF53067">
    <property type="entry name" value="Actin-like ATPase domain"/>
    <property type="match status" value="2"/>
</dbReference>
<dbReference type="GO" id="GO:0005975">
    <property type="term" value="P:carbohydrate metabolic process"/>
    <property type="evidence" value="ECO:0007669"/>
    <property type="project" value="InterPro"/>
</dbReference>
<dbReference type="PROSITE" id="PS00445">
    <property type="entry name" value="FGGY_KINASES_2"/>
    <property type="match status" value="1"/>
</dbReference>
<dbReference type="PIRSF" id="PIRSF000538">
    <property type="entry name" value="GlpK"/>
    <property type="match status" value="1"/>
</dbReference>
<dbReference type="PANTHER" id="PTHR43095">
    <property type="entry name" value="SUGAR KINASE"/>
    <property type="match status" value="1"/>
</dbReference>
<dbReference type="InterPro" id="IPR018485">
    <property type="entry name" value="FGGY_C"/>
</dbReference>
<protein>
    <submittedName>
        <fullName evidence="6">Carbohydrate kinase</fullName>
    </submittedName>
</protein>
<dbReference type="Pfam" id="PF00370">
    <property type="entry name" value="FGGY_N"/>
    <property type="match status" value="1"/>
</dbReference>
<comment type="similarity">
    <text evidence="1 4">Belongs to the FGGY kinase family.</text>
</comment>
<dbReference type="PROSITE" id="PS50835">
    <property type="entry name" value="IG_LIKE"/>
    <property type="match status" value="1"/>
</dbReference>
<dbReference type="Gene3D" id="3.30.420.40">
    <property type="match status" value="2"/>
</dbReference>
<dbReference type="PROSITE" id="PS00933">
    <property type="entry name" value="FGGY_KINASES_1"/>
    <property type="match status" value="1"/>
</dbReference>
<keyword evidence="7" id="KW-1185">Reference proteome</keyword>
<dbReference type="InterPro" id="IPR018483">
    <property type="entry name" value="Carb_kinase_FGGY_CS"/>
</dbReference>
<dbReference type="GO" id="GO:0016301">
    <property type="term" value="F:kinase activity"/>
    <property type="evidence" value="ECO:0007669"/>
    <property type="project" value="UniProtKB-KW"/>
</dbReference>
<dbReference type="RefSeq" id="WP_226391947.1">
    <property type="nucleotide sequence ID" value="NZ_JADCKB010000004.1"/>
</dbReference>
<name>A0A9D5R8F3_9FIRM</name>
<dbReference type="AlphaFoldDB" id="A0A9D5R8F3"/>
<dbReference type="InterPro" id="IPR043129">
    <property type="entry name" value="ATPase_NBD"/>
</dbReference>
<gene>
    <name evidence="6" type="ORF">INF28_02730</name>
</gene>
<evidence type="ECO:0000259" key="5">
    <source>
        <dbReference type="PROSITE" id="PS50835"/>
    </source>
</evidence>
<proteinExistence type="inferred from homology"/>
<accession>A0A9D5R8F3</accession>
<evidence type="ECO:0000256" key="3">
    <source>
        <dbReference type="ARBA" id="ARBA00022777"/>
    </source>
</evidence>
<keyword evidence="2 4" id="KW-0808">Transferase</keyword>
<dbReference type="InterPro" id="IPR000577">
    <property type="entry name" value="Carb_kinase_FGGY"/>
</dbReference>
<dbReference type="CDD" id="cd07773">
    <property type="entry name" value="ASKHA_NBD_FGGY_FK"/>
    <property type="match status" value="1"/>
</dbReference>
<reference evidence="6" key="1">
    <citation type="submission" date="2020-10" db="EMBL/GenBank/DDBJ databases">
        <title>ChiBAC.</title>
        <authorList>
            <person name="Zenner C."/>
            <person name="Hitch T.C.A."/>
            <person name="Clavel T."/>
        </authorList>
    </citation>
    <scope>NUCLEOTIDE SEQUENCE</scope>
    <source>
        <strain evidence="6">DSM 107454</strain>
    </source>
</reference>
<organism evidence="6 7">
    <name type="scientific">Ructibacterium gallinarum</name>
    <dbReference type="NCBI Taxonomy" id="2779355"/>
    <lineage>
        <taxon>Bacteria</taxon>
        <taxon>Bacillati</taxon>
        <taxon>Bacillota</taxon>
        <taxon>Clostridia</taxon>
        <taxon>Eubacteriales</taxon>
        <taxon>Oscillospiraceae</taxon>
        <taxon>Ructibacterium</taxon>
    </lineage>
</organism>
<dbReference type="GO" id="GO:0016773">
    <property type="term" value="F:phosphotransferase activity, alcohol group as acceptor"/>
    <property type="evidence" value="ECO:0007669"/>
    <property type="project" value="InterPro"/>
</dbReference>
<dbReference type="EMBL" id="JADCKB010000004">
    <property type="protein sequence ID" value="MBE5039384.1"/>
    <property type="molecule type" value="Genomic_DNA"/>
</dbReference>
<feature type="domain" description="Ig-like" evidence="5">
    <location>
        <begin position="261"/>
        <end position="307"/>
    </location>
</feature>
<keyword evidence="3 4" id="KW-0418">Kinase</keyword>
<dbReference type="InterPro" id="IPR050406">
    <property type="entry name" value="FGGY_Carb_Kinase"/>
</dbReference>
<evidence type="ECO:0000256" key="4">
    <source>
        <dbReference type="RuleBase" id="RU003733"/>
    </source>
</evidence>
<dbReference type="InterPro" id="IPR018484">
    <property type="entry name" value="FGGY_N"/>
</dbReference>
<sequence>MFIGGLDVGTTGCKLTVYDTSGLYISNSYVEYDVTRSNGEHEIDANIIFESVCTVIKEIAKDYDLAAIGITTFGESFVVVDKKGSVLFPTMLYTDPRGEEECAVLCSEVGMNRLISILGVKPSSMYSLPKIMWLKNHHPEVYQNIDKIMLIEDFIVYKLTGKAQIDYSLAARTMGFDIINKCWSAEVFDAAGVDVRLMSKLVSTGSIAGCILPEMAEKLGLSSETKIINGCHDQVASAIGAGVFETGQAVDGTGTVECVTPVFNTIPNNEQLYEEGYAVVPYIFDGTYVCYAFSFTGGSALKWYRDNFAKYEARLVKNLKKNIFAVLDSHMPNEPTNLLVLPHFSGAATPYMDYRAKAAILGLTLEHTGLDIYRALIEGVTFEILLNLEHLARFGICPQNLYATGGGAASPAWLQIKADILNRPITALAAKEVGTCGTCMLTAAAIGTVVDMHEAKEKFVKYEQTYKPIEKNAKIYARTYEAYKQIYKAIKPIVEGLTYE</sequence>